<protein>
    <submittedName>
        <fullName evidence="2">Uncharacterized protein</fullName>
    </submittedName>
</protein>
<evidence type="ECO:0000313" key="3">
    <source>
        <dbReference type="Proteomes" id="UP001066276"/>
    </source>
</evidence>
<organism evidence="2 3">
    <name type="scientific">Pleurodeles waltl</name>
    <name type="common">Iberian ribbed newt</name>
    <dbReference type="NCBI Taxonomy" id="8319"/>
    <lineage>
        <taxon>Eukaryota</taxon>
        <taxon>Metazoa</taxon>
        <taxon>Chordata</taxon>
        <taxon>Craniata</taxon>
        <taxon>Vertebrata</taxon>
        <taxon>Euteleostomi</taxon>
        <taxon>Amphibia</taxon>
        <taxon>Batrachia</taxon>
        <taxon>Caudata</taxon>
        <taxon>Salamandroidea</taxon>
        <taxon>Salamandridae</taxon>
        <taxon>Pleurodelinae</taxon>
        <taxon>Pleurodeles</taxon>
    </lineage>
</organism>
<feature type="compositionally biased region" description="Polar residues" evidence="1">
    <location>
        <begin position="68"/>
        <end position="83"/>
    </location>
</feature>
<dbReference type="Proteomes" id="UP001066276">
    <property type="component" value="Chromosome 4_2"/>
</dbReference>
<comment type="caution">
    <text evidence="2">The sequence shown here is derived from an EMBL/GenBank/DDBJ whole genome shotgun (WGS) entry which is preliminary data.</text>
</comment>
<dbReference type="EMBL" id="JANPWB010000008">
    <property type="protein sequence ID" value="KAJ1164368.1"/>
    <property type="molecule type" value="Genomic_DNA"/>
</dbReference>
<keyword evidence="3" id="KW-1185">Reference proteome</keyword>
<feature type="region of interest" description="Disordered" evidence="1">
    <location>
        <begin position="41"/>
        <end position="106"/>
    </location>
</feature>
<feature type="compositionally biased region" description="Basic residues" evidence="1">
    <location>
        <begin position="84"/>
        <end position="99"/>
    </location>
</feature>
<reference evidence="2" key="1">
    <citation type="journal article" date="2022" name="bioRxiv">
        <title>Sequencing and chromosome-scale assembly of the giantPleurodeles waltlgenome.</title>
        <authorList>
            <person name="Brown T."/>
            <person name="Elewa A."/>
            <person name="Iarovenko S."/>
            <person name="Subramanian E."/>
            <person name="Araus A.J."/>
            <person name="Petzold A."/>
            <person name="Susuki M."/>
            <person name="Suzuki K.-i.T."/>
            <person name="Hayashi T."/>
            <person name="Toyoda A."/>
            <person name="Oliveira C."/>
            <person name="Osipova E."/>
            <person name="Leigh N.D."/>
            <person name="Simon A."/>
            <person name="Yun M.H."/>
        </authorList>
    </citation>
    <scope>NUCLEOTIDE SEQUENCE</scope>
    <source>
        <strain evidence="2">20211129_DDA</strain>
        <tissue evidence="2">Liver</tissue>
    </source>
</reference>
<gene>
    <name evidence="2" type="ORF">NDU88_004808</name>
</gene>
<sequence>MSSSLAAKVILASSSQRVPSLELHTPAVSRAVQSNVDSSLRCGAAGDAPTGISQRYAPTDTCERQDMKSANSALTPPGTVQSQHRQRIWGKSGGKNRAKNKGEMVK</sequence>
<proteinExistence type="predicted"/>
<evidence type="ECO:0000313" key="2">
    <source>
        <dbReference type="EMBL" id="KAJ1164368.1"/>
    </source>
</evidence>
<accession>A0AAV7SJV5</accession>
<evidence type="ECO:0000256" key="1">
    <source>
        <dbReference type="SAM" id="MobiDB-lite"/>
    </source>
</evidence>
<dbReference type="AlphaFoldDB" id="A0AAV7SJV5"/>
<name>A0AAV7SJV5_PLEWA</name>